<dbReference type="STRING" id="530584.SAMN05421630_115145"/>
<evidence type="ECO:0000313" key="2">
    <source>
        <dbReference type="Proteomes" id="UP000199494"/>
    </source>
</evidence>
<organism evidence="1 2">
    <name type="scientific">Prauserella marina</name>
    <dbReference type="NCBI Taxonomy" id="530584"/>
    <lineage>
        <taxon>Bacteria</taxon>
        <taxon>Bacillati</taxon>
        <taxon>Actinomycetota</taxon>
        <taxon>Actinomycetes</taxon>
        <taxon>Pseudonocardiales</taxon>
        <taxon>Pseudonocardiaceae</taxon>
        <taxon>Prauserella</taxon>
    </lineage>
</organism>
<dbReference type="EMBL" id="FMZE01000015">
    <property type="protein sequence ID" value="SDD98118.1"/>
    <property type="molecule type" value="Genomic_DNA"/>
</dbReference>
<name>A0A222W132_9PSEU</name>
<reference evidence="1 2" key="1">
    <citation type="submission" date="2016-10" db="EMBL/GenBank/DDBJ databases">
        <authorList>
            <person name="de Groot N.N."/>
        </authorList>
    </citation>
    <scope>NUCLEOTIDE SEQUENCE [LARGE SCALE GENOMIC DNA]</scope>
    <source>
        <strain evidence="1 2">CGMCC 4.5506</strain>
    </source>
</reference>
<dbReference type="RefSeq" id="WP_091810710.1">
    <property type="nucleotide sequence ID" value="NZ_CP016354.1"/>
</dbReference>
<sequence>MQDKDFNEPRPNVTEDALHLDDLFMLLDYYTLPGDDNWPDRFPAFPEYVIDCYRRFASFPFRTSDDHSSLPDEAATLASVCLMLLNPESEKLHDEIGNLLYPALAQVANRGAFGRRWLDDVLATSWRIWVRTQGHNARYPYFHHDDTPPLHRRHTPTTDATLVAKHHRQDQQQAQQ</sequence>
<gene>
    <name evidence="1" type="ORF">SAMN05421630_115145</name>
</gene>
<proteinExistence type="predicted"/>
<keyword evidence="2" id="KW-1185">Reference proteome</keyword>
<dbReference type="KEGG" id="pmad:BAY61_32050"/>
<protein>
    <submittedName>
        <fullName evidence="1">Uncharacterized protein</fullName>
    </submittedName>
</protein>
<dbReference type="Proteomes" id="UP000199494">
    <property type="component" value="Unassembled WGS sequence"/>
</dbReference>
<dbReference type="AlphaFoldDB" id="A0A222W132"/>
<evidence type="ECO:0000313" key="1">
    <source>
        <dbReference type="EMBL" id="SDD98118.1"/>
    </source>
</evidence>
<accession>A0A222W132</accession>